<keyword evidence="4" id="KW-1185">Reference proteome</keyword>
<feature type="coiled-coil region" evidence="2">
    <location>
        <begin position="451"/>
        <end position="506"/>
    </location>
</feature>
<comment type="caution">
    <text evidence="3">The sequence shown here is derived from an EMBL/GenBank/DDBJ whole genome shotgun (WGS) entry which is preliminary data.</text>
</comment>
<organism evidence="3 4">
    <name type="scientific">Rhodosorus marinus</name>
    <dbReference type="NCBI Taxonomy" id="101924"/>
    <lineage>
        <taxon>Eukaryota</taxon>
        <taxon>Rhodophyta</taxon>
        <taxon>Stylonematophyceae</taxon>
        <taxon>Stylonematales</taxon>
        <taxon>Stylonemataceae</taxon>
        <taxon>Rhodosorus</taxon>
    </lineage>
</organism>
<evidence type="ECO:0000313" key="4">
    <source>
        <dbReference type="Proteomes" id="UP001157974"/>
    </source>
</evidence>
<name>A0AAV8UY52_9RHOD</name>
<dbReference type="GO" id="GO:0012505">
    <property type="term" value="C:endomembrane system"/>
    <property type="evidence" value="ECO:0007669"/>
    <property type="project" value="TreeGrafter"/>
</dbReference>
<protein>
    <recommendedName>
        <fullName evidence="5">CDK5RAP3-like protein</fullName>
    </recommendedName>
</protein>
<dbReference type="GO" id="GO:0007346">
    <property type="term" value="P:regulation of mitotic cell cycle"/>
    <property type="evidence" value="ECO:0007669"/>
    <property type="project" value="TreeGrafter"/>
</dbReference>
<dbReference type="Pfam" id="PF05600">
    <property type="entry name" value="CDK5RAP3"/>
    <property type="match status" value="1"/>
</dbReference>
<dbReference type="AlphaFoldDB" id="A0AAV8UY52"/>
<reference evidence="3 4" key="1">
    <citation type="journal article" date="2023" name="Nat. Commun.">
        <title>Origin of minicircular mitochondrial genomes in red algae.</title>
        <authorList>
            <person name="Lee Y."/>
            <person name="Cho C.H."/>
            <person name="Lee Y.M."/>
            <person name="Park S.I."/>
            <person name="Yang J.H."/>
            <person name="West J.A."/>
            <person name="Bhattacharya D."/>
            <person name="Yoon H.S."/>
        </authorList>
    </citation>
    <scope>NUCLEOTIDE SEQUENCE [LARGE SCALE GENOMIC DNA]</scope>
    <source>
        <strain evidence="3 4">CCMP1338</strain>
        <tissue evidence="3">Whole cell</tissue>
    </source>
</reference>
<evidence type="ECO:0000256" key="1">
    <source>
        <dbReference type="ARBA" id="ARBA00007478"/>
    </source>
</evidence>
<evidence type="ECO:0000313" key="3">
    <source>
        <dbReference type="EMBL" id="KAJ8907530.1"/>
    </source>
</evidence>
<proteinExistence type="inferred from homology"/>
<dbReference type="PANTHER" id="PTHR14894">
    <property type="entry name" value="CDK5 REGULATORY SUBUNIT-ASSOCIATED PROTEIN 3"/>
    <property type="match status" value="1"/>
</dbReference>
<gene>
    <name evidence="3" type="ORF">NDN08_007641</name>
</gene>
<sequence>MDELPIDIHYAKLLDWLLDRRKVPSGWHEGIRSVRLKVNEGLADLPADDEEVLAIVGGQYLDYFGCKKLLSVVGVRDVFGRYKDDRGKKWLDIIAMYEKEDLFLADSAQVLAKQVDVEIPTLRKRQAKLQSSLNDAGRRESDSEKAAAKQEAELKDMCLSLGIQDVSLPLEGQLTRAVQLAAPKAAREVANLAKAELVGEALRYYQIYTKRAEVNDQALCPTLTRILDSEMDAKAPEELDIVGTGEVKEVTIDWGAMEPSDELKIDFGESEEATMAGGKDAENTEPKIDFGDFGITLDDAGPANVDEGEPVEIDWGDSNDQQEAAVEINWDVGAEQINVEGKGGDVNQVNDNSLLNENTRNDFLTDLYEISAFLYQRETEWQQSGKGGGLGVMLLDAENRSPELRPFDSEKITKMKAAIEDVLSSLTSEENRRSLTLKSSHRALHRMVKSLEEKKYAAERLKRMVSEIETRRSREAQELKSIGPRLERTIAYVKELKANIEDALSKQYKPRKVNLMGEINTL</sequence>
<dbReference type="InterPro" id="IPR008491">
    <property type="entry name" value="CDK5RAP3"/>
</dbReference>
<evidence type="ECO:0008006" key="5">
    <source>
        <dbReference type="Google" id="ProtNLM"/>
    </source>
</evidence>
<dbReference type="Proteomes" id="UP001157974">
    <property type="component" value="Unassembled WGS sequence"/>
</dbReference>
<evidence type="ECO:0000256" key="2">
    <source>
        <dbReference type="SAM" id="Coils"/>
    </source>
</evidence>
<comment type="similarity">
    <text evidence="1">Belongs to the CDK5RAP3 family.</text>
</comment>
<dbReference type="PANTHER" id="PTHR14894:SF0">
    <property type="entry name" value="CDK5 REGULATORY SUBUNIT-ASSOCIATED PROTEIN 3"/>
    <property type="match status" value="1"/>
</dbReference>
<keyword evidence="2" id="KW-0175">Coiled coil</keyword>
<dbReference type="EMBL" id="JAMWBK010000002">
    <property type="protein sequence ID" value="KAJ8907530.1"/>
    <property type="molecule type" value="Genomic_DNA"/>
</dbReference>
<accession>A0AAV8UY52</accession>